<reference evidence="1" key="1">
    <citation type="submission" date="2014-09" db="EMBL/GenBank/DDBJ databases">
        <authorList>
            <person name="Magalhaes I.L.F."/>
            <person name="Oliveira U."/>
            <person name="Santos F.R."/>
            <person name="Vidigal T.H.D.A."/>
            <person name="Brescovit A.D."/>
            <person name="Santos A.J."/>
        </authorList>
    </citation>
    <scope>NUCLEOTIDE SEQUENCE</scope>
    <source>
        <tissue evidence="1">Shoot tissue taken approximately 20 cm above the soil surface</tissue>
    </source>
</reference>
<organism evidence="1">
    <name type="scientific">Arundo donax</name>
    <name type="common">Giant reed</name>
    <name type="synonym">Donax arundinaceus</name>
    <dbReference type="NCBI Taxonomy" id="35708"/>
    <lineage>
        <taxon>Eukaryota</taxon>
        <taxon>Viridiplantae</taxon>
        <taxon>Streptophyta</taxon>
        <taxon>Embryophyta</taxon>
        <taxon>Tracheophyta</taxon>
        <taxon>Spermatophyta</taxon>
        <taxon>Magnoliopsida</taxon>
        <taxon>Liliopsida</taxon>
        <taxon>Poales</taxon>
        <taxon>Poaceae</taxon>
        <taxon>PACMAD clade</taxon>
        <taxon>Arundinoideae</taxon>
        <taxon>Arundineae</taxon>
        <taxon>Arundo</taxon>
    </lineage>
</organism>
<accession>A0A0A9C3P6</accession>
<proteinExistence type="predicted"/>
<name>A0A0A9C3P6_ARUDO</name>
<evidence type="ECO:0000313" key="1">
    <source>
        <dbReference type="EMBL" id="JAD70191.1"/>
    </source>
</evidence>
<dbReference type="EMBL" id="GBRH01227704">
    <property type="protein sequence ID" value="JAD70191.1"/>
    <property type="molecule type" value="Transcribed_RNA"/>
</dbReference>
<reference evidence="1" key="2">
    <citation type="journal article" date="2015" name="Data Brief">
        <title>Shoot transcriptome of the giant reed, Arundo donax.</title>
        <authorList>
            <person name="Barrero R.A."/>
            <person name="Guerrero F.D."/>
            <person name="Moolhuijzen P."/>
            <person name="Goolsby J.A."/>
            <person name="Tidwell J."/>
            <person name="Bellgard S.E."/>
            <person name="Bellgard M.I."/>
        </authorList>
    </citation>
    <scope>NUCLEOTIDE SEQUENCE</scope>
    <source>
        <tissue evidence="1">Shoot tissue taken approximately 20 cm above the soil surface</tissue>
    </source>
</reference>
<sequence length="15" mass="1759">MSYSDIFSLDLQKVL</sequence>
<protein>
    <submittedName>
        <fullName evidence="1">Uncharacterized protein</fullName>
    </submittedName>
</protein>